<organism evidence="2 3">
    <name type="scientific">Massilia cellulosiltytica</name>
    <dbReference type="NCBI Taxonomy" id="2683234"/>
    <lineage>
        <taxon>Bacteria</taxon>
        <taxon>Pseudomonadati</taxon>
        <taxon>Pseudomonadota</taxon>
        <taxon>Betaproteobacteria</taxon>
        <taxon>Burkholderiales</taxon>
        <taxon>Oxalobacteraceae</taxon>
        <taxon>Telluria group</taxon>
        <taxon>Massilia</taxon>
    </lineage>
</organism>
<dbReference type="PANTHER" id="PTHR31527">
    <property type="entry name" value="RE64534P"/>
    <property type="match status" value="1"/>
</dbReference>
<dbReference type="PANTHER" id="PTHR31527:SF0">
    <property type="entry name" value="RE64534P"/>
    <property type="match status" value="1"/>
</dbReference>
<dbReference type="AlphaFoldDB" id="A0A7X3FVF7"/>
<dbReference type="InterPro" id="IPR017792">
    <property type="entry name" value="UAAP1"/>
</dbReference>
<comment type="caution">
    <text evidence="2">The sequence shown here is derived from an EMBL/GenBank/DDBJ whole genome shotgun (WGS) entry which is preliminary data.</text>
</comment>
<dbReference type="Proteomes" id="UP000443353">
    <property type="component" value="Unassembled WGS sequence"/>
</dbReference>
<dbReference type="RefSeq" id="WP_056128518.1">
    <property type="nucleotide sequence ID" value="NZ_WSES01000001.1"/>
</dbReference>
<evidence type="ECO:0000313" key="2">
    <source>
        <dbReference type="EMBL" id="MVW58672.1"/>
    </source>
</evidence>
<proteinExistence type="predicted"/>
<gene>
    <name evidence="2" type="ORF">GPY61_01870</name>
</gene>
<feature type="domain" description="DUF1989" evidence="1">
    <location>
        <begin position="24"/>
        <end position="195"/>
    </location>
</feature>
<dbReference type="EMBL" id="WSES01000001">
    <property type="protein sequence ID" value="MVW58672.1"/>
    <property type="molecule type" value="Genomic_DNA"/>
</dbReference>
<evidence type="ECO:0000259" key="1">
    <source>
        <dbReference type="Pfam" id="PF09347"/>
    </source>
</evidence>
<name>A0A7X3FVF7_9BURK</name>
<dbReference type="Pfam" id="PF09347">
    <property type="entry name" value="DUF1989"/>
    <property type="match status" value="1"/>
</dbReference>
<accession>A0A7X3FVF7</accession>
<dbReference type="InterPro" id="IPR018959">
    <property type="entry name" value="DUF1989"/>
</dbReference>
<reference evidence="2 3" key="1">
    <citation type="submission" date="2019-12" db="EMBL/GenBank/DDBJ databases">
        <authorList>
            <person name="Li C."/>
            <person name="Zhao J."/>
        </authorList>
    </citation>
    <scope>NUCLEOTIDE SEQUENCE [LARGE SCALE GENOMIC DNA]</scope>
    <source>
        <strain evidence="2 3">NEAU-DD11</strain>
    </source>
</reference>
<dbReference type="NCBIfam" id="TIGR03425">
    <property type="entry name" value="urea_degr_2"/>
    <property type="match status" value="1"/>
</dbReference>
<sequence length="251" mass="28134">MTHTEHTLELAPDLDPARVLWTERFPGGAHWSYRVRRGTTLRFIAVEAGANTSVLLYRADERMERLNVPDTLKAQHTAHLTAGHVLYSDMGRILASIPRDTVGWHDPLCGLSDAEGIARRHGVKRYQEHRNAMHRNGKDSLLVEMGKWGLGLRDLVPNLNLFSRVAVDADGRFRFAENHAKPGDFVELRFEMDTLVLVSTAPHPLDPRPDYAPGKVAIVAWDSGPAGEDDVCRLSCAENGRGFHNTELIYR</sequence>
<protein>
    <submittedName>
        <fullName evidence="2">DUF1989 domain-containing protein</fullName>
    </submittedName>
</protein>
<evidence type="ECO:0000313" key="3">
    <source>
        <dbReference type="Proteomes" id="UP000443353"/>
    </source>
</evidence>
<keyword evidence="3" id="KW-1185">Reference proteome</keyword>